<reference evidence="7 8" key="1">
    <citation type="submission" date="2015-05" db="EMBL/GenBank/DDBJ databases">
        <title>Genome sequencing project for genomic taxonomy and phylogenomics of Bacillus-like bacteria.</title>
        <authorList>
            <person name="Liu B."/>
            <person name="Wang J."/>
            <person name="Zhu Y."/>
            <person name="Liu G."/>
            <person name="Chen Q."/>
            <person name="Chen Z."/>
            <person name="Lan J."/>
            <person name="Che J."/>
            <person name="Ge C."/>
            <person name="Shi H."/>
            <person name="Pan Z."/>
            <person name="Liu X."/>
        </authorList>
    </citation>
    <scope>NUCLEOTIDE SEQUENCE [LARGE SCALE GENOMIC DNA]</scope>
    <source>
        <strain evidence="7 8">DSM 9885</strain>
    </source>
</reference>
<dbReference type="CDD" id="cd00609">
    <property type="entry name" value="AAT_like"/>
    <property type="match status" value="1"/>
</dbReference>
<dbReference type="Proteomes" id="UP000035218">
    <property type="component" value="Unassembled WGS sequence"/>
</dbReference>
<dbReference type="Pfam" id="PF00155">
    <property type="entry name" value="Aminotran_1_2"/>
    <property type="match status" value="1"/>
</dbReference>
<dbReference type="KEGG" id="bfm:BP422_16705"/>
<dbReference type="PANTHER" id="PTHR42832">
    <property type="entry name" value="AMINO ACID AMINOTRANSFERASE"/>
    <property type="match status" value="1"/>
</dbReference>
<reference evidence="5 9" key="2">
    <citation type="submission" date="2016-11" db="EMBL/GenBank/DDBJ databases">
        <authorList>
            <person name="Jaros S."/>
            <person name="Januszkiewicz K."/>
            <person name="Wedrychowicz H."/>
        </authorList>
    </citation>
    <scope>NUCLEOTIDE SEQUENCE [LARGE SCALE GENOMIC DNA]</scope>
    <source>
        <strain evidence="5 9">NF2</strain>
    </source>
</reference>
<name>A0A0H0SI46_9BACL</name>
<organism evidence="5 9">
    <name type="scientific">Brevibacillus formosus</name>
    <dbReference type="NCBI Taxonomy" id="54913"/>
    <lineage>
        <taxon>Bacteria</taxon>
        <taxon>Bacillati</taxon>
        <taxon>Bacillota</taxon>
        <taxon>Bacilli</taxon>
        <taxon>Bacillales</taxon>
        <taxon>Paenibacillaceae</taxon>
        <taxon>Brevibacillus</taxon>
    </lineage>
</organism>
<reference evidence="6 10" key="3">
    <citation type="submission" date="2019-06" db="EMBL/GenBank/DDBJ databases">
        <title>Whole genome shotgun sequence of Brevibacillus formosus NBRC 15716.</title>
        <authorList>
            <person name="Hosoyama A."/>
            <person name="Uohara A."/>
            <person name="Ohji S."/>
            <person name="Ichikawa N."/>
        </authorList>
    </citation>
    <scope>NUCLEOTIDE SEQUENCE [LARGE SCALE GENOMIC DNA]</scope>
    <source>
        <strain evidence="6 10">NBRC 15716</strain>
    </source>
</reference>
<dbReference type="Gene3D" id="3.40.640.10">
    <property type="entry name" value="Type I PLP-dependent aspartate aminotransferase-like (Major domain)"/>
    <property type="match status" value="1"/>
</dbReference>
<dbReference type="SUPFAM" id="SSF53383">
    <property type="entry name" value="PLP-dependent transferases"/>
    <property type="match status" value="1"/>
</dbReference>
<keyword evidence="10" id="KW-1185">Reference proteome</keyword>
<keyword evidence="2 5" id="KW-0032">Aminotransferase</keyword>
<evidence type="ECO:0000259" key="4">
    <source>
        <dbReference type="Pfam" id="PF00155"/>
    </source>
</evidence>
<evidence type="ECO:0000313" key="5">
    <source>
        <dbReference type="EMBL" id="ASJ55046.1"/>
    </source>
</evidence>
<dbReference type="GeneID" id="87587159"/>
<dbReference type="EMBL" id="CP018145">
    <property type="protein sequence ID" value="ASJ55046.1"/>
    <property type="molecule type" value="Genomic_DNA"/>
</dbReference>
<dbReference type="NCBIfam" id="NF005977">
    <property type="entry name" value="PRK08068.1"/>
    <property type="match status" value="1"/>
</dbReference>
<dbReference type="AlphaFoldDB" id="A0A0H0SI46"/>
<protein>
    <submittedName>
        <fullName evidence="6 7">Aminotransferase</fullName>
    </submittedName>
    <submittedName>
        <fullName evidence="5">LL-diaminopimelate aminotransferase</fullName>
    </submittedName>
</protein>
<dbReference type="InterPro" id="IPR015422">
    <property type="entry name" value="PyrdxlP-dep_Trfase_small"/>
</dbReference>
<keyword evidence="3 5" id="KW-0808">Transferase</keyword>
<evidence type="ECO:0000313" key="10">
    <source>
        <dbReference type="Proteomes" id="UP000319498"/>
    </source>
</evidence>
<evidence type="ECO:0000313" key="9">
    <source>
        <dbReference type="Proteomes" id="UP000197781"/>
    </source>
</evidence>
<gene>
    <name evidence="7" type="ORF">AA984_19035</name>
    <name evidence="6" type="ORF">BFO01nite_14710</name>
    <name evidence="5" type="ORF">BP422_16705</name>
</gene>
<dbReference type="OrthoDB" id="9813612at2"/>
<evidence type="ECO:0000256" key="2">
    <source>
        <dbReference type="ARBA" id="ARBA00022576"/>
    </source>
</evidence>
<feature type="domain" description="Aminotransferase class I/classII large" evidence="4">
    <location>
        <begin position="33"/>
        <end position="383"/>
    </location>
</feature>
<dbReference type="RefSeq" id="WP_047071891.1">
    <property type="nucleotide sequence ID" value="NZ_BJOL01000008.1"/>
</dbReference>
<sequence length="393" mass="43803">MRIQPSDMIDRLPTQFFATLVAKVNKVIAQGHDVINLGQGNPDLPTPPHIIEELQAQAAQPLHHKYPPFQGRVELKQAVAHWYKQEFDVDLDPEEEVAILFGSKTGLVEICQVLMNAGDVALVPDPGYPDYWSGVAVVNGRMVMMPLKAENDFLPDYSQLSQADLDRAKLMFLNYPNNPTAVNAPLEFYEETIRFARKHEIVVCHDFAYGAISYDGKKPVSFMQVPGAKEVGVEFYTLSKTYNMAGWRVGAMVGNRELVRLINLIQDHYFVSLFGAVQMAAAKAMTDSQQCVRDLVAVYESRRNALYSNLHRIGWQAPPSQGSFFAWLPVPSGFTSVEFSDLLLEKAHVVVAPGNGFGPTGEGYVRAALLSNEERLAEAVQRIERLGLFTKTK</sequence>
<evidence type="ECO:0000313" key="7">
    <source>
        <dbReference type="EMBL" id="KLH97958.1"/>
    </source>
</evidence>
<evidence type="ECO:0000313" key="6">
    <source>
        <dbReference type="EMBL" id="GED57339.1"/>
    </source>
</evidence>
<evidence type="ECO:0000313" key="8">
    <source>
        <dbReference type="Proteomes" id="UP000035218"/>
    </source>
</evidence>
<dbReference type="EMBL" id="BJOL01000008">
    <property type="protein sequence ID" value="GED57339.1"/>
    <property type="molecule type" value="Genomic_DNA"/>
</dbReference>
<dbReference type="InterPro" id="IPR050881">
    <property type="entry name" value="LL-DAP_aminotransferase"/>
</dbReference>
<comment type="cofactor">
    <cofactor evidence="1">
        <name>pyridoxal 5'-phosphate</name>
        <dbReference type="ChEBI" id="CHEBI:597326"/>
    </cofactor>
</comment>
<dbReference type="PANTHER" id="PTHR42832:SF3">
    <property type="entry name" value="L-GLUTAMINE--4-(METHYLSULFANYL)-2-OXOBUTANOATE AMINOTRANSFERASE"/>
    <property type="match status" value="1"/>
</dbReference>
<dbReference type="GO" id="GO:0008483">
    <property type="term" value="F:transaminase activity"/>
    <property type="evidence" value="ECO:0007669"/>
    <property type="project" value="UniProtKB-KW"/>
</dbReference>
<dbReference type="GO" id="GO:0030170">
    <property type="term" value="F:pyridoxal phosphate binding"/>
    <property type="evidence" value="ECO:0007669"/>
    <property type="project" value="InterPro"/>
</dbReference>
<accession>A0A0H0SI46</accession>
<evidence type="ECO:0000256" key="3">
    <source>
        <dbReference type="ARBA" id="ARBA00022679"/>
    </source>
</evidence>
<proteinExistence type="predicted"/>
<dbReference type="Proteomes" id="UP000197781">
    <property type="component" value="Chromosome"/>
</dbReference>
<dbReference type="Gene3D" id="3.90.1150.10">
    <property type="entry name" value="Aspartate Aminotransferase, domain 1"/>
    <property type="match status" value="1"/>
</dbReference>
<dbReference type="InterPro" id="IPR015424">
    <property type="entry name" value="PyrdxlP-dep_Trfase"/>
</dbReference>
<dbReference type="Proteomes" id="UP000319498">
    <property type="component" value="Unassembled WGS sequence"/>
</dbReference>
<dbReference type="InterPro" id="IPR015421">
    <property type="entry name" value="PyrdxlP-dep_Trfase_major"/>
</dbReference>
<evidence type="ECO:0000256" key="1">
    <source>
        <dbReference type="ARBA" id="ARBA00001933"/>
    </source>
</evidence>
<dbReference type="EMBL" id="LDCN01000005">
    <property type="protein sequence ID" value="KLH97958.1"/>
    <property type="molecule type" value="Genomic_DNA"/>
</dbReference>
<dbReference type="InterPro" id="IPR004839">
    <property type="entry name" value="Aminotransferase_I/II_large"/>
</dbReference>